<dbReference type="AlphaFoldDB" id="A0A151IWB4"/>
<protein>
    <submittedName>
        <fullName evidence="1">Uncharacterized protein</fullName>
    </submittedName>
</protein>
<accession>A0A151IWB4</accession>
<reference evidence="1 2" key="1">
    <citation type="submission" date="2015-09" db="EMBL/GenBank/DDBJ databases">
        <title>Trachymyrmex cornetzi WGS genome.</title>
        <authorList>
            <person name="Nygaard S."/>
            <person name="Hu H."/>
            <person name="Boomsma J."/>
            <person name="Zhang G."/>
        </authorList>
    </citation>
    <scope>NUCLEOTIDE SEQUENCE [LARGE SCALE GENOMIC DNA]</scope>
    <source>
        <strain evidence="1">Tcor2-1</strain>
        <tissue evidence="1">Whole body</tissue>
    </source>
</reference>
<evidence type="ECO:0000313" key="2">
    <source>
        <dbReference type="Proteomes" id="UP000078492"/>
    </source>
</evidence>
<organism evidence="1 2">
    <name type="scientific">Trachymyrmex cornetzi</name>
    <dbReference type="NCBI Taxonomy" id="471704"/>
    <lineage>
        <taxon>Eukaryota</taxon>
        <taxon>Metazoa</taxon>
        <taxon>Ecdysozoa</taxon>
        <taxon>Arthropoda</taxon>
        <taxon>Hexapoda</taxon>
        <taxon>Insecta</taxon>
        <taxon>Pterygota</taxon>
        <taxon>Neoptera</taxon>
        <taxon>Endopterygota</taxon>
        <taxon>Hymenoptera</taxon>
        <taxon>Apocrita</taxon>
        <taxon>Aculeata</taxon>
        <taxon>Formicoidea</taxon>
        <taxon>Formicidae</taxon>
        <taxon>Myrmicinae</taxon>
        <taxon>Trachymyrmex</taxon>
    </lineage>
</organism>
<proteinExistence type="predicted"/>
<dbReference type="EMBL" id="KQ980865">
    <property type="protein sequence ID" value="KYN12114.1"/>
    <property type="molecule type" value="Genomic_DNA"/>
</dbReference>
<evidence type="ECO:0000313" key="1">
    <source>
        <dbReference type="EMBL" id="KYN12114.1"/>
    </source>
</evidence>
<sequence length="111" mass="12982">MKLMKLGSTTLLLKRKNNKNSGLRRVNLLRRKRRRFYLGKGVTMVFLNRTPSFSPWDEKADFKPFTKHWLWSTIRPLGSELWTIKVIDELLLALPRNNDVDVVVLCSLRGA</sequence>
<dbReference type="Proteomes" id="UP000078492">
    <property type="component" value="Unassembled WGS sequence"/>
</dbReference>
<keyword evidence="2" id="KW-1185">Reference proteome</keyword>
<name>A0A151IWB4_9HYME</name>
<gene>
    <name evidence="1" type="ORF">ALC57_15728</name>
</gene>